<evidence type="ECO:0000256" key="2">
    <source>
        <dbReference type="ARBA" id="ARBA00022475"/>
    </source>
</evidence>
<evidence type="ECO:0000256" key="3">
    <source>
        <dbReference type="ARBA" id="ARBA00022692"/>
    </source>
</evidence>
<evidence type="ECO:0000256" key="5">
    <source>
        <dbReference type="ARBA" id="ARBA00023136"/>
    </source>
</evidence>
<keyword evidence="9" id="KW-1185">Reference proteome</keyword>
<comment type="caution">
    <text evidence="8">The sequence shown here is derived from an EMBL/GenBank/DDBJ whole genome shotgun (WGS) entry which is preliminary data.</text>
</comment>
<keyword evidence="6" id="KW-0813">Transport</keyword>
<evidence type="ECO:0000256" key="1">
    <source>
        <dbReference type="ARBA" id="ARBA00004651"/>
    </source>
</evidence>
<reference evidence="8 9" key="1">
    <citation type="submission" date="2024-09" db="EMBL/GenBank/DDBJ databases">
        <authorList>
            <person name="Sun Q."/>
            <person name="Mori K."/>
        </authorList>
    </citation>
    <scope>NUCLEOTIDE SEQUENCE [LARGE SCALE GENOMIC DNA]</scope>
    <source>
        <strain evidence="8 9">CCM 4839</strain>
    </source>
</reference>
<dbReference type="InterPro" id="IPR052536">
    <property type="entry name" value="ABC-4_Integral_Memb_Prot"/>
</dbReference>
<proteinExistence type="inferred from homology"/>
<feature type="transmembrane region" description="Helical" evidence="6">
    <location>
        <begin position="20"/>
        <end position="40"/>
    </location>
</feature>
<dbReference type="InterPro" id="IPR003838">
    <property type="entry name" value="ABC3_permease_C"/>
</dbReference>
<keyword evidence="4 6" id="KW-1133">Transmembrane helix</keyword>
<comment type="similarity">
    <text evidence="6">Belongs to the ABC-4 integral membrane protein family.</text>
</comment>
<feature type="transmembrane region" description="Helical" evidence="6">
    <location>
        <begin position="534"/>
        <end position="559"/>
    </location>
</feature>
<organism evidence="8 9">
    <name type="scientific">Paenibacillus mendelii</name>
    <dbReference type="NCBI Taxonomy" id="206163"/>
    <lineage>
        <taxon>Bacteria</taxon>
        <taxon>Bacillati</taxon>
        <taxon>Bacillota</taxon>
        <taxon>Bacilli</taxon>
        <taxon>Bacillales</taxon>
        <taxon>Paenibacillaceae</taxon>
        <taxon>Paenibacillus</taxon>
    </lineage>
</organism>
<feature type="transmembrane region" description="Helical" evidence="6">
    <location>
        <begin position="226"/>
        <end position="249"/>
    </location>
</feature>
<dbReference type="PANTHER" id="PTHR46795:SF2">
    <property type="entry name" value="ABC TRANSPORTER, PERMEASE PROTEIN"/>
    <property type="match status" value="1"/>
</dbReference>
<evidence type="ECO:0000256" key="4">
    <source>
        <dbReference type="ARBA" id="ARBA00022989"/>
    </source>
</evidence>
<feature type="transmembrane region" description="Helical" evidence="6">
    <location>
        <begin position="195"/>
        <end position="214"/>
    </location>
</feature>
<evidence type="ECO:0000313" key="9">
    <source>
        <dbReference type="Proteomes" id="UP001589818"/>
    </source>
</evidence>
<feature type="transmembrane region" description="Helical" evidence="6">
    <location>
        <begin position="100"/>
        <end position="133"/>
    </location>
</feature>
<evidence type="ECO:0000259" key="7">
    <source>
        <dbReference type="Pfam" id="PF02687"/>
    </source>
</evidence>
<feature type="domain" description="ABC3 transporter permease C-terminal" evidence="7">
    <location>
        <begin position="62"/>
        <end position="175"/>
    </location>
</feature>
<name>A0ABV6J412_9BACL</name>
<sequence>MTFRQFVYRNVTRNKRIYVAYFLSSAFSVMIFFVCALFIFNPDVQSGLFYDIVLQAMGAAEFIMYVFSFFFVLYSVSSFLRSRQREFGILLLHGMTKRQLNVMVFLENMLIGVGAIVTGMVAGMLTGKLFLMIGSSFLGIPPLSFHISWEAPLLTIGSFALLFFIISICTSALIRTNRLIELFQAGQKPKTEPRVSLFVSLLAAVLLLGSYALAATASAATVTPRMFPVIAMTVIGTYFFYRQLSVYIVKGMQRSRLFFWRNTNLVTISSLAYRLKDHARMFFMVTIISTVSFCSVGVLTSINTLLKQYSDDYPAAVGYMAKGGSGDAKRHLEGIEEELKDHGLVFQKLSFPVKYLHVASVIGSDSKPVAKTVKMEQLALIPFSSYKEAVVRAGHTFTERPLTDDEALIMLGSLKDKPMLGVREHVTYRSEEAQLQVREIGITKYVPIPNHLLREIDEGFSGVVVSDQLFDQLDSPVRTDQYTGYYVNDFNQTIGMAKNLAGEGGRTKYEADQSYAITVSGTLISRQKGLYNSMLFVGLLVGTVFFIAAGSFLYFRLYADLDYDRRQYMTLAKVGLTDKELKRIVTRQLLLLFFVPIGVAMVHSVFAFTALQRFLYISIAADMGMVLISFLVAQVFYFYFIRNRYLRNLKKIFKHGHGIR</sequence>
<keyword evidence="3 6" id="KW-0812">Transmembrane</keyword>
<dbReference type="EMBL" id="JBHLVF010000009">
    <property type="protein sequence ID" value="MFC0390608.1"/>
    <property type="molecule type" value="Genomic_DNA"/>
</dbReference>
<dbReference type="InterPro" id="IPR027022">
    <property type="entry name" value="ABC_permease_BceB-typ"/>
</dbReference>
<keyword evidence="2 6" id="KW-1003">Cell membrane</keyword>
<dbReference type="RefSeq" id="WP_204820949.1">
    <property type="nucleotide sequence ID" value="NZ_JANHOF010000009.1"/>
</dbReference>
<accession>A0ABV6J412</accession>
<dbReference type="PANTHER" id="PTHR46795">
    <property type="entry name" value="ABC TRANSPORTER PERMEASE-RELATED-RELATED"/>
    <property type="match status" value="1"/>
</dbReference>
<keyword evidence="5 6" id="KW-0472">Membrane</keyword>
<feature type="transmembrane region" description="Helical" evidence="6">
    <location>
        <begin position="153"/>
        <end position="174"/>
    </location>
</feature>
<feature type="transmembrane region" description="Helical" evidence="6">
    <location>
        <begin position="52"/>
        <end position="80"/>
    </location>
</feature>
<dbReference type="Pfam" id="PF02687">
    <property type="entry name" value="FtsX"/>
    <property type="match status" value="1"/>
</dbReference>
<dbReference type="Proteomes" id="UP001589818">
    <property type="component" value="Unassembled WGS sequence"/>
</dbReference>
<dbReference type="PIRSF" id="PIRSF018968">
    <property type="entry name" value="ABC_permease_BceB"/>
    <property type="match status" value="1"/>
</dbReference>
<feature type="transmembrane region" description="Helical" evidence="6">
    <location>
        <begin position="589"/>
        <end position="608"/>
    </location>
</feature>
<comment type="subcellular location">
    <subcellularLocation>
        <location evidence="1 6">Cell membrane</location>
        <topology evidence="1 6">Multi-pass membrane protein</topology>
    </subcellularLocation>
</comment>
<feature type="transmembrane region" description="Helical" evidence="6">
    <location>
        <begin position="281"/>
        <end position="302"/>
    </location>
</feature>
<gene>
    <name evidence="8" type="ORF">ACFFJ8_04355</name>
</gene>
<protein>
    <submittedName>
        <fullName evidence="8">FtsX-like permease family protein</fullName>
    </submittedName>
</protein>
<feature type="transmembrane region" description="Helical" evidence="6">
    <location>
        <begin position="614"/>
        <end position="641"/>
    </location>
</feature>
<evidence type="ECO:0000313" key="8">
    <source>
        <dbReference type="EMBL" id="MFC0390608.1"/>
    </source>
</evidence>
<evidence type="ECO:0000256" key="6">
    <source>
        <dbReference type="PIRNR" id="PIRNR018968"/>
    </source>
</evidence>